<evidence type="ECO:0000313" key="2">
    <source>
        <dbReference type="EMBL" id="CAB4143406.1"/>
    </source>
</evidence>
<dbReference type="PANTHER" id="PTHR43340:SF1">
    <property type="entry name" value="HYPOXANTHINE PHOSPHORIBOSYLTRANSFERASE"/>
    <property type="match status" value="1"/>
</dbReference>
<proteinExistence type="predicted"/>
<protein>
    <submittedName>
        <fullName evidence="2">Hpt Hypoxanthine-guanine phosphoribosyltransferase</fullName>
    </submittedName>
</protein>
<dbReference type="GO" id="GO:0004422">
    <property type="term" value="F:hypoxanthine phosphoribosyltransferase activity"/>
    <property type="evidence" value="ECO:0007669"/>
    <property type="project" value="TreeGrafter"/>
</dbReference>
<sequence>MKILHRYDQIQKDLFHLGMKINKKVGSNSKYRDAVCLPVLQGVTSFFTDISRNFTWDPIVDYVGASSYDGQNRQMVNAYKMPKPNLIQGKAVFIFDDILDSGNTMDFFVKTCFSLGATSVTPVVLLKRKDTPYVADPRADEALVMYEIADEWVWGYGMDDTHGRGRTLKHIVYDEPGSQA</sequence>
<gene>
    <name evidence="2" type="ORF">UFOVP450_131</name>
</gene>
<dbReference type="InterPro" id="IPR029057">
    <property type="entry name" value="PRTase-like"/>
</dbReference>
<dbReference type="InterPro" id="IPR000836">
    <property type="entry name" value="PRTase_dom"/>
</dbReference>
<dbReference type="GO" id="GO:0000287">
    <property type="term" value="F:magnesium ion binding"/>
    <property type="evidence" value="ECO:0007669"/>
    <property type="project" value="TreeGrafter"/>
</dbReference>
<dbReference type="InterPro" id="IPR050408">
    <property type="entry name" value="HGPRT"/>
</dbReference>
<dbReference type="Gene3D" id="3.40.50.2020">
    <property type="match status" value="1"/>
</dbReference>
<evidence type="ECO:0000259" key="1">
    <source>
        <dbReference type="Pfam" id="PF00156"/>
    </source>
</evidence>
<keyword evidence="2" id="KW-0808">Transferase</keyword>
<organism evidence="2">
    <name type="scientific">uncultured Caudovirales phage</name>
    <dbReference type="NCBI Taxonomy" id="2100421"/>
    <lineage>
        <taxon>Viruses</taxon>
        <taxon>Duplodnaviria</taxon>
        <taxon>Heunggongvirae</taxon>
        <taxon>Uroviricota</taxon>
        <taxon>Caudoviricetes</taxon>
        <taxon>Peduoviridae</taxon>
        <taxon>Maltschvirus</taxon>
        <taxon>Maltschvirus maltsch</taxon>
    </lineage>
</organism>
<dbReference type="GO" id="GO:0032263">
    <property type="term" value="P:GMP salvage"/>
    <property type="evidence" value="ECO:0007669"/>
    <property type="project" value="TreeGrafter"/>
</dbReference>
<reference evidence="2" key="1">
    <citation type="submission" date="2020-04" db="EMBL/GenBank/DDBJ databases">
        <authorList>
            <person name="Chiriac C."/>
            <person name="Salcher M."/>
            <person name="Ghai R."/>
            <person name="Kavagutti S V."/>
        </authorList>
    </citation>
    <scope>NUCLEOTIDE SEQUENCE</scope>
</reference>
<accession>A0A6J5MEF8</accession>
<name>A0A6J5MEF8_9CAUD</name>
<dbReference type="Pfam" id="PF00156">
    <property type="entry name" value="Pribosyltran"/>
    <property type="match status" value="1"/>
</dbReference>
<feature type="domain" description="Phosphoribosyltransferase" evidence="1">
    <location>
        <begin position="21"/>
        <end position="160"/>
    </location>
</feature>
<dbReference type="GO" id="GO:0032264">
    <property type="term" value="P:IMP salvage"/>
    <property type="evidence" value="ECO:0007669"/>
    <property type="project" value="TreeGrafter"/>
</dbReference>
<dbReference type="GO" id="GO:0046100">
    <property type="term" value="P:hypoxanthine metabolic process"/>
    <property type="evidence" value="ECO:0007669"/>
    <property type="project" value="TreeGrafter"/>
</dbReference>
<dbReference type="SUPFAM" id="SSF53271">
    <property type="entry name" value="PRTase-like"/>
    <property type="match status" value="1"/>
</dbReference>
<dbReference type="PANTHER" id="PTHR43340">
    <property type="entry name" value="HYPOXANTHINE-GUANINE PHOSPHORIBOSYLTRANSFERASE"/>
    <property type="match status" value="1"/>
</dbReference>
<keyword evidence="2" id="KW-0328">Glycosyltransferase</keyword>
<dbReference type="GO" id="GO:0006178">
    <property type="term" value="P:guanine salvage"/>
    <property type="evidence" value="ECO:0007669"/>
    <property type="project" value="TreeGrafter"/>
</dbReference>
<dbReference type="EMBL" id="LR796421">
    <property type="protein sequence ID" value="CAB4143406.1"/>
    <property type="molecule type" value="Genomic_DNA"/>
</dbReference>
<dbReference type="CDD" id="cd06223">
    <property type="entry name" value="PRTases_typeI"/>
    <property type="match status" value="1"/>
</dbReference>